<organism evidence="2 3">
    <name type="scientific">Bifidobacterium longum subsp. infantis</name>
    <dbReference type="NCBI Taxonomy" id="1682"/>
    <lineage>
        <taxon>Bacteria</taxon>
        <taxon>Bacillati</taxon>
        <taxon>Actinomycetota</taxon>
        <taxon>Actinomycetes</taxon>
        <taxon>Bifidobacteriales</taxon>
        <taxon>Bifidobacteriaceae</taxon>
        <taxon>Bifidobacterium</taxon>
    </lineage>
</organism>
<evidence type="ECO:0000313" key="3">
    <source>
        <dbReference type="Proteomes" id="UP000319252"/>
    </source>
</evidence>
<evidence type="ECO:0000313" key="2">
    <source>
        <dbReference type="EMBL" id="VUW82285.1"/>
    </source>
</evidence>
<sequence>MNVMTNTTMNNVELTFTRPNMPLKTTASSTEETSPPKNCHGRKRPHLVVVLSTRLPSNGSTKISAMRMITTRLVMTPISLAASALSTPENRQLVTYTMKYVLIAL</sequence>
<reference evidence="2 3" key="1">
    <citation type="submission" date="2019-07" db="EMBL/GenBank/DDBJ databases">
        <authorList>
            <person name="Chang H.-W."/>
            <person name="Raman A."/>
            <person name="Venkatesh S."/>
            <person name="Gehrig J."/>
        </authorList>
    </citation>
    <scope>NUCLEOTIDE SEQUENCE [LARGE SCALE GENOMIC DNA]</scope>
    <source>
        <strain evidence="2">B.longum_ssp_infantis_4</strain>
    </source>
</reference>
<gene>
    <name evidence="2" type="ORF">BLONGUMMC1_00548</name>
</gene>
<dbReference type="EMBL" id="CABHML010000017">
    <property type="protein sequence ID" value="VUW82285.1"/>
    <property type="molecule type" value="Genomic_DNA"/>
</dbReference>
<evidence type="ECO:0000256" key="1">
    <source>
        <dbReference type="SAM" id="MobiDB-lite"/>
    </source>
</evidence>
<proteinExistence type="predicted"/>
<dbReference type="Proteomes" id="UP000319252">
    <property type="component" value="Unassembled WGS sequence"/>
</dbReference>
<name>A0A564RX82_BIFLI</name>
<feature type="region of interest" description="Disordered" evidence="1">
    <location>
        <begin position="22"/>
        <end position="43"/>
    </location>
</feature>
<protein>
    <submittedName>
        <fullName evidence="2">Uncharacterized protein</fullName>
    </submittedName>
</protein>
<accession>A0A564RX82</accession>
<dbReference type="AlphaFoldDB" id="A0A564RX82"/>